<dbReference type="AlphaFoldDB" id="B9CNQ8"/>
<dbReference type="PROSITE" id="PS50404">
    <property type="entry name" value="GST_NTER"/>
    <property type="match status" value="1"/>
</dbReference>
<dbReference type="SUPFAM" id="SSF52833">
    <property type="entry name" value="Thioredoxin-like"/>
    <property type="match status" value="1"/>
</dbReference>
<gene>
    <name evidence="2" type="ORF">ATORI0001_0107</name>
</gene>
<proteinExistence type="predicted"/>
<dbReference type="STRING" id="1383.IV60_GL001209"/>
<feature type="domain" description="GST N-terminal" evidence="1">
    <location>
        <begin position="13"/>
        <end position="92"/>
    </location>
</feature>
<reference evidence="2 3" key="1">
    <citation type="submission" date="2009-01" db="EMBL/GenBank/DDBJ databases">
        <authorList>
            <person name="Madupu R."/>
            <person name="Sebastian Y."/>
            <person name="Durkin A.S."/>
            <person name="Torralba M."/>
            <person name="Methe B."/>
            <person name="Sutton G.G."/>
            <person name="Strausberg R.L."/>
            <person name="Nelson K.E."/>
        </authorList>
    </citation>
    <scope>NUCLEOTIDE SEQUENCE [LARGE SCALE GENOMIC DNA]</scope>
    <source>
        <strain evidence="2 3">ATCC 49626</strain>
    </source>
</reference>
<dbReference type="CDD" id="cd00570">
    <property type="entry name" value="GST_N_family"/>
    <property type="match status" value="1"/>
</dbReference>
<name>B9CNQ8_LANR4</name>
<dbReference type="PROSITE" id="PS51354">
    <property type="entry name" value="GLUTAREDOXIN_2"/>
    <property type="match status" value="1"/>
</dbReference>
<evidence type="ECO:0000313" key="3">
    <source>
        <dbReference type="Proteomes" id="UP000004070"/>
    </source>
</evidence>
<dbReference type="PRINTS" id="PR00160">
    <property type="entry name" value="GLUTAREDOXIN"/>
</dbReference>
<dbReference type="InterPro" id="IPR036249">
    <property type="entry name" value="Thioredoxin-like_sf"/>
</dbReference>
<protein>
    <submittedName>
        <fullName evidence="2">Glutaredoxin</fullName>
    </submittedName>
</protein>
<dbReference type="Pfam" id="PF00462">
    <property type="entry name" value="Glutaredoxin"/>
    <property type="match status" value="1"/>
</dbReference>
<dbReference type="Proteomes" id="UP000004070">
    <property type="component" value="Unassembled WGS sequence"/>
</dbReference>
<evidence type="ECO:0000259" key="1">
    <source>
        <dbReference type="PROSITE" id="PS50404"/>
    </source>
</evidence>
<dbReference type="InterPro" id="IPR002109">
    <property type="entry name" value="Glutaredoxin"/>
</dbReference>
<accession>B9CNQ8</accession>
<dbReference type="eggNOG" id="COG0695">
    <property type="taxonomic scope" value="Bacteria"/>
</dbReference>
<comment type="caution">
    <text evidence="2">The sequence shown here is derived from an EMBL/GenBank/DDBJ whole genome shotgun (WGS) entry which is preliminary data.</text>
</comment>
<organism evidence="2 3">
    <name type="scientific">Lancefieldella rimae (strain ATCC 49626 / DSM 7090 / CCUG 31168 / NBRC 15546 / VPI D140H-11A)</name>
    <name type="common">Atopobium rimae</name>
    <dbReference type="NCBI Taxonomy" id="553184"/>
    <lineage>
        <taxon>Bacteria</taxon>
        <taxon>Bacillati</taxon>
        <taxon>Actinomycetota</taxon>
        <taxon>Coriobacteriia</taxon>
        <taxon>Coriobacteriales</taxon>
        <taxon>Atopobiaceae</taxon>
        <taxon>Lancefieldella</taxon>
    </lineage>
</organism>
<dbReference type="InterPro" id="IPR004045">
    <property type="entry name" value="Glutathione_S-Trfase_N"/>
</dbReference>
<sequence>MLYRRKRAIMATPTLELFFKPTCPYCHKVLSFMKDHNIELPLHDIDSDEAARNRLIEVGGKRQVPCLFIDGTAMYESNDIIAYLSKTFGVDHVDSSEKNDAAPAGGSCTIGGSCSF</sequence>
<dbReference type="InterPro" id="IPR014025">
    <property type="entry name" value="Glutaredoxin_subgr"/>
</dbReference>
<dbReference type="Gene3D" id="3.40.30.10">
    <property type="entry name" value="Glutaredoxin"/>
    <property type="match status" value="1"/>
</dbReference>
<dbReference type="EMBL" id="ACFE01000004">
    <property type="protein sequence ID" value="EEE16855.1"/>
    <property type="molecule type" value="Genomic_DNA"/>
</dbReference>
<evidence type="ECO:0000313" key="2">
    <source>
        <dbReference type="EMBL" id="EEE16855.1"/>
    </source>
</evidence>